<feature type="compositionally biased region" description="Gly residues" evidence="1">
    <location>
        <begin position="609"/>
        <end position="624"/>
    </location>
</feature>
<dbReference type="Pfam" id="PF20674">
    <property type="entry name" value="SpaA_3"/>
    <property type="match status" value="1"/>
</dbReference>
<evidence type="ECO:0000256" key="1">
    <source>
        <dbReference type="SAM" id="MobiDB-lite"/>
    </source>
</evidence>
<dbReference type="NCBIfam" id="TIGR04225">
    <property type="entry name" value="CshA_fibril_rpt"/>
    <property type="match status" value="1"/>
</dbReference>
<dbReference type="EMBL" id="JBBLYY010000056">
    <property type="protein sequence ID" value="MEK0171978.1"/>
    <property type="molecule type" value="Genomic_DNA"/>
</dbReference>
<dbReference type="SUPFAM" id="SSF49313">
    <property type="entry name" value="Cadherin-like"/>
    <property type="match status" value="2"/>
</dbReference>
<protein>
    <submittedName>
        <fullName evidence="6">Ig-like domain-containing protein</fullName>
    </submittedName>
</protein>
<keyword evidence="2" id="KW-1133">Transmembrane helix</keyword>
<feature type="region of interest" description="Disordered" evidence="1">
    <location>
        <begin position="310"/>
        <end position="337"/>
    </location>
</feature>
<dbReference type="Gene3D" id="2.60.40.3440">
    <property type="match status" value="14"/>
</dbReference>
<evidence type="ECO:0000256" key="2">
    <source>
        <dbReference type="SAM" id="Phobius"/>
    </source>
</evidence>
<dbReference type="Proteomes" id="UP001370299">
    <property type="component" value="Unassembled WGS sequence"/>
</dbReference>
<dbReference type="NCBIfam" id="NF012211">
    <property type="entry name" value="tand_rpt_95"/>
    <property type="match status" value="14"/>
</dbReference>
<organism evidence="6 7">
    <name type="scientific">Curtobacterium citreum</name>
    <dbReference type="NCBI Taxonomy" id="2036"/>
    <lineage>
        <taxon>Bacteria</taxon>
        <taxon>Bacillati</taxon>
        <taxon>Actinomycetota</taxon>
        <taxon>Actinomycetes</taxon>
        <taxon>Micrococcales</taxon>
        <taxon>Microbacteriaceae</taxon>
        <taxon>Curtobacterium</taxon>
    </lineage>
</organism>
<evidence type="ECO:0000313" key="6">
    <source>
        <dbReference type="EMBL" id="MEK0171978.1"/>
    </source>
</evidence>
<evidence type="ECO:0000313" key="7">
    <source>
        <dbReference type="Proteomes" id="UP001370299"/>
    </source>
</evidence>
<evidence type="ECO:0000259" key="5">
    <source>
        <dbReference type="Pfam" id="PF20674"/>
    </source>
</evidence>
<keyword evidence="2" id="KW-0812">Transmembrane</keyword>
<evidence type="ECO:0000259" key="4">
    <source>
        <dbReference type="Pfam" id="PF19076"/>
    </source>
</evidence>
<comment type="caution">
    <text evidence="6">The sequence shown here is derived from an EMBL/GenBank/DDBJ whole genome shotgun (WGS) entry which is preliminary data.</text>
</comment>
<feature type="transmembrane region" description="Helical" evidence="2">
    <location>
        <begin position="1799"/>
        <end position="1824"/>
    </location>
</feature>
<reference evidence="6 7" key="1">
    <citation type="submission" date="2024-03" db="EMBL/GenBank/DDBJ databases">
        <title>Whole genomes of four grape xylem sap localized bacterial endophytes.</title>
        <authorList>
            <person name="Kumar G."/>
            <person name="Savka M.A."/>
        </authorList>
    </citation>
    <scope>NUCLEOTIDE SEQUENCE [LARGE SCALE GENOMIC DNA]</scope>
    <source>
        <strain evidence="6 7">RIT_GXS8</strain>
    </source>
</reference>
<feature type="chain" id="PRO_5045334050" evidence="3">
    <location>
        <begin position="33"/>
        <end position="1845"/>
    </location>
</feature>
<gene>
    <name evidence="6" type="ORF">WMN62_10895</name>
</gene>
<dbReference type="RefSeq" id="WP_340195852.1">
    <property type="nucleotide sequence ID" value="NZ_JBBKAP010000013.1"/>
</dbReference>
<feature type="compositionally biased region" description="Low complexity" evidence="1">
    <location>
        <begin position="320"/>
        <end position="332"/>
    </location>
</feature>
<keyword evidence="7" id="KW-1185">Reference proteome</keyword>
<feature type="signal peptide" evidence="3">
    <location>
        <begin position="1"/>
        <end position="32"/>
    </location>
</feature>
<name>A0ABU8YBW4_9MICO</name>
<sequence length="1845" mass="184129">MPRRRLGVRTVAMFGAALLVGAGLSTTTAVVAAEPASAVTAISNGALVCDQNTLYAIDGTGKVVAVDITTGDSKGTTADVTNLGTGANNGLGISREGLSMFAASNNVSATLRQYDPKTNVASDPIATDKTRTVIRGAVNPKNGIYYYGDNTGWLGAYDPATKTYLGQVGQINGLKSGNGDFAFSSRGLFFVVAADTVYRVNTDEVPSTSGSTVMTTSAIATLPAGTSSPGIAFSSDGYLYVSNTVTANSVSTTTIYQLDPTSGAQVRSFPIVGNYAASDLASCNYADTVTGEASVDKRWNAGDQFGLAITGGGIDPTKPGTSATTTGKDTGTQSQRAGAVLSTPNKDYTVTQTASGTTDLANYSTSWVARNQTTGALVADGNGNTGTFTFPAATTADGTDVMVTFTNTLKAVHVTTTSDTGNTPNGTKLTVPAKGVLANDSGTGLSVVSNTAPAHGTATVNPDGSYTYTPADGFSGTDTFQYTAKDSSGQTSTSTVTITVAPAGTDDSFSVHAGQTATADEKTGLLANDHGTGLTVTGNTKPAHGDLTVEQDGSYTYTPTAGYSGPDSFTYTAKDGDGATITGTVTITVLPTAVADTVTATAGSPTKGSGSGSGTGTGTPGTGTPGTAPGLLANDLGSDLTVTGSTKPAHGDVVVAKDGGYTYTPTAGYSGPDSFTYTVTDGNGGTDTVTVTVQVAPLAKDDAVRVAAGTTYTAGTRATGVLGNDLGTGLTVASNTKPAHGELTLDTATGAITYTPADGFSGTDSFRYTATDTAGAPTTATVTITVNPTIANDATTTDAGTPVNVDVQHNDRGSDLVTTIVTGPANGTAVVAEDGTVDYTPTAGFSGTDSFTYTVTDGAEVTTDPATVTVTVKPVANGDTVSTKSGEATTIAPATLTKNDAGTGLTVTDAAAVPDADGTTHGDVTIDPTTGTITYTPKPGFSGTDTVTYTVRDGSGQTTTGTITVVVGPKAAADTATATAGSTLTVGGDGDDRAGVLANDAGTKLTATVDEEPTNGDLELAADGSYTYTPKDGFSGTDTFTYTAKDPSGGTTTGVVTITVTPGTEPDEITVKAGGSTTVTSADLTGNDHGTGLSVLDIPVDASGEHGTAIRNDDGTVTYTPKPGFSGTDEFTYTVTDRNGLTNTGTVSVTVTPVTAGGSTTADADGTTTVPADKGVLDGATGTDLQVTDNTKPSHGDVVVDKDGGYTYTPKPGYSGPDSFDYTVTDGAGGTTTGTVTIVVAPKAVADTATTTASTPVDVVVTGNDSGTKLAVTAVTAVTEPGHGAAAITGTGTVTYTPTDGFSGTDTFTYTVTDPTGGTAKATVTVTVTPVAVADALHTTAGRALPITGTTLTGNDHGTTLTVTGHGPAAHGAVTEGTEPGSLVYTPKKGFSGTDTFTYTVTDGSGQTTTASVTVLVGIAAVDQWHTMPTNQVMRASTANGVLVGDSGSGLWASMETKPQHGRLALAKNGSYVYTPPADWSGRDWFTYAANDAEGHTALALVVIDVTPTAADDKAATKAGKPVTVTGPGVLGNDHGTDLTVVTSGTAKHGTVSIAADGTFVYTPAKGFSGTDTVTYRAQDASGQRVDATVTVTVGIDATKDAGHTIAGTPVTRDAAHGLLANDQGTGLTAALDRKPAHGTVTVQRTGAYVYTPADGFTGTDTFTYTVTDASGQTTTATATMTVVAAAVATDDSATGIVGHEVTIDPLDNDSGTGGAAFETATLHLIDPKTGKPVDTVVVDGEGTWTVGHGRVVFTPAAGHTGTLFVGYTVTDTEGQTVTATITVTYPTGVAAAVHVAELAFTGTTGLVGLGLGALALILAGVLLSMRRRTADEAAAPGVRRSARP</sequence>
<keyword evidence="3" id="KW-0732">Signal</keyword>
<keyword evidence="2" id="KW-0472">Membrane</keyword>
<feature type="domain" description="CshA" evidence="4">
    <location>
        <begin position="1688"/>
        <end position="1785"/>
    </location>
</feature>
<evidence type="ECO:0000256" key="3">
    <source>
        <dbReference type="SAM" id="SignalP"/>
    </source>
</evidence>
<proteinExistence type="predicted"/>
<feature type="domain" description="SpaA-like prealbumin fold" evidence="5">
    <location>
        <begin position="295"/>
        <end position="408"/>
    </location>
</feature>
<dbReference type="SUPFAM" id="SSF63829">
    <property type="entry name" value="Calcium-dependent phosphotriesterase"/>
    <property type="match status" value="1"/>
</dbReference>
<dbReference type="InterPro" id="IPR048834">
    <property type="entry name" value="SpaA_pre-album"/>
</dbReference>
<dbReference type="Pfam" id="PF19076">
    <property type="entry name" value="CshA_repeat"/>
    <property type="match status" value="1"/>
</dbReference>
<dbReference type="Pfam" id="PF17963">
    <property type="entry name" value="Big_9"/>
    <property type="match status" value="14"/>
</dbReference>
<dbReference type="InterPro" id="IPR026395">
    <property type="entry name" value="CshA_fibril"/>
</dbReference>
<dbReference type="InterPro" id="IPR015919">
    <property type="entry name" value="Cadherin-like_sf"/>
</dbReference>
<feature type="region of interest" description="Disordered" evidence="1">
    <location>
        <begin position="600"/>
        <end position="653"/>
    </location>
</feature>
<accession>A0ABU8YBW4</accession>